<sequence>MRLEQENALLAHQLVEIKVQCNDKILDKYEEANRKTKEYDFKLKIYSNLFEIIDKNCPNCAALIKENLSTDDPRLNVGNSIADVDSLESKLHNLEMELAVAKLKIAESEACNENLQFQISEYNQKNKKWFKY</sequence>
<reference evidence="1 2" key="1">
    <citation type="journal article" date="2014" name="Genome Biol. Evol.">
        <title>The genome of the myxosporean Thelohanellus kitauei shows adaptations to nutrient acquisition within its fish host.</title>
        <authorList>
            <person name="Yang Y."/>
            <person name="Xiong J."/>
            <person name="Zhou Z."/>
            <person name="Huo F."/>
            <person name="Miao W."/>
            <person name="Ran C."/>
            <person name="Liu Y."/>
            <person name="Zhang J."/>
            <person name="Feng J."/>
            <person name="Wang M."/>
            <person name="Wang M."/>
            <person name="Wang L."/>
            <person name="Yao B."/>
        </authorList>
    </citation>
    <scope>NUCLEOTIDE SEQUENCE [LARGE SCALE GENOMIC DNA]</scope>
    <source>
        <strain evidence="1">Wuqing</strain>
    </source>
</reference>
<proteinExistence type="predicted"/>
<dbReference type="AlphaFoldDB" id="A0A0C2JM59"/>
<protein>
    <submittedName>
        <fullName evidence="1">Uncharacterized protein</fullName>
    </submittedName>
</protein>
<dbReference type="Proteomes" id="UP000031668">
    <property type="component" value="Unassembled WGS sequence"/>
</dbReference>
<gene>
    <name evidence="1" type="ORF">RF11_01817</name>
</gene>
<evidence type="ECO:0000313" key="2">
    <source>
        <dbReference type="Proteomes" id="UP000031668"/>
    </source>
</evidence>
<name>A0A0C2JM59_THEKT</name>
<comment type="caution">
    <text evidence="1">The sequence shown here is derived from an EMBL/GenBank/DDBJ whole genome shotgun (WGS) entry which is preliminary data.</text>
</comment>
<keyword evidence="2" id="KW-1185">Reference proteome</keyword>
<evidence type="ECO:0000313" key="1">
    <source>
        <dbReference type="EMBL" id="KII70468.1"/>
    </source>
</evidence>
<dbReference type="EMBL" id="JWZT01002057">
    <property type="protein sequence ID" value="KII70468.1"/>
    <property type="molecule type" value="Genomic_DNA"/>
</dbReference>
<accession>A0A0C2JM59</accession>
<organism evidence="1 2">
    <name type="scientific">Thelohanellus kitauei</name>
    <name type="common">Myxosporean</name>
    <dbReference type="NCBI Taxonomy" id="669202"/>
    <lineage>
        <taxon>Eukaryota</taxon>
        <taxon>Metazoa</taxon>
        <taxon>Cnidaria</taxon>
        <taxon>Myxozoa</taxon>
        <taxon>Myxosporea</taxon>
        <taxon>Bivalvulida</taxon>
        <taxon>Platysporina</taxon>
        <taxon>Myxobolidae</taxon>
        <taxon>Thelohanellus</taxon>
    </lineage>
</organism>